<feature type="compositionally biased region" description="Basic and acidic residues" evidence="1">
    <location>
        <begin position="81"/>
        <end position="98"/>
    </location>
</feature>
<feature type="non-terminal residue" evidence="2">
    <location>
        <position position="142"/>
    </location>
</feature>
<feature type="region of interest" description="Disordered" evidence="1">
    <location>
        <begin position="45"/>
        <end position="142"/>
    </location>
</feature>
<feature type="compositionally biased region" description="Basic residues" evidence="1">
    <location>
        <begin position="60"/>
        <end position="69"/>
    </location>
</feature>
<organism evidence="2 3">
    <name type="scientific">Prorocentrum cordatum</name>
    <dbReference type="NCBI Taxonomy" id="2364126"/>
    <lineage>
        <taxon>Eukaryota</taxon>
        <taxon>Sar</taxon>
        <taxon>Alveolata</taxon>
        <taxon>Dinophyceae</taxon>
        <taxon>Prorocentrales</taxon>
        <taxon>Prorocentraceae</taxon>
        <taxon>Prorocentrum</taxon>
    </lineage>
</organism>
<gene>
    <name evidence="2" type="ORF">PCOR1329_LOCUS42047</name>
</gene>
<name>A0ABN9TT01_9DINO</name>
<comment type="caution">
    <text evidence="2">The sequence shown here is derived from an EMBL/GenBank/DDBJ whole genome shotgun (WGS) entry which is preliminary data.</text>
</comment>
<accession>A0ABN9TT01</accession>
<keyword evidence="3" id="KW-1185">Reference proteome</keyword>
<sequence length="142" mass="16065">MLKQLARNLFAASRRNGRLRCIPRDDRLPLPAAKSSACNARQARCSSGRAPASAQSLTRRALRERRRPSRPAVRSAQEGGNRGREGWRGRAPTEDGRRMQPVIGPVTMRTAPWLQTFKRKPTQWHSQSRRFKDGALRNGALR</sequence>
<proteinExistence type="predicted"/>
<feature type="compositionally biased region" description="Low complexity" evidence="1">
    <location>
        <begin position="70"/>
        <end position="79"/>
    </location>
</feature>
<evidence type="ECO:0000313" key="3">
    <source>
        <dbReference type="Proteomes" id="UP001189429"/>
    </source>
</evidence>
<protein>
    <submittedName>
        <fullName evidence="2">Uncharacterized protein</fullName>
    </submittedName>
</protein>
<evidence type="ECO:0000313" key="2">
    <source>
        <dbReference type="EMBL" id="CAK0849333.1"/>
    </source>
</evidence>
<dbReference type="EMBL" id="CAUYUJ010015052">
    <property type="protein sequence ID" value="CAK0849333.1"/>
    <property type="molecule type" value="Genomic_DNA"/>
</dbReference>
<dbReference type="Proteomes" id="UP001189429">
    <property type="component" value="Unassembled WGS sequence"/>
</dbReference>
<evidence type="ECO:0000256" key="1">
    <source>
        <dbReference type="SAM" id="MobiDB-lite"/>
    </source>
</evidence>
<reference evidence="2" key="1">
    <citation type="submission" date="2023-10" db="EMBL/GenBank/DDBJ databases">
        <authorList>
            <person name="Chen Y."/>
            <person name="Shah S."/>
            <person name="Dougan E. K."/>
            <person name="Thang M."/>
            <person name="Chan C."/>
        </authorList>
    </citation>
    <scope>NUCLEOTIDE SEQUENCE [LARGE SCALE GENOMIC DNA]</scope>
</reference>